<dbReference type="EMBL" id="JAACJP010000030">
    <property type="protein sequence ID" value="KAF5376096.1"/>
    <property type="molecule type" value="Genomic_DNA"/>
</dbReference>
<name>A0A8H5H363_9AGAR</name>
<dbReference type="GO" id="GO:0016020">
    <property type="term" value="C:membrane"/>
    <property type="evidence" value="ECO:0007669"/>
    <property type="project" value="TreeGrafter"/>
</dbReference>
<feature type="compositionally biased region" description="Basic and acidic residues" evidence="1">
    <location>
        <begin position="100"/>
        <end position="112"/>
    </location>
</feature>
<keyword evidence="3" id="KW-1185">Reference proteome</keyword>
<evidence type="ECO:0008006" key="4">
    <source>
        <dbReference type="Google" id="ProtNLM"/>
    </source>
</evidence>
<evidence type="ECO:0000313" key="3">
    <source>
        <dbReference type="Proteomes" id="UP000565441"/>
    </source>
</evidence>
<proteinExistence type="predicted"/>
<feature type="region of interest" description="Disordered" evidence="1">
    <location>
        <begin position="62"/>
        <end position="147"/>
    </location>
</feature>
<protein>
    <recommendedName>
        <fullName evidence="4">SAP domain-containing protein</fullName>
    </recommendedName>
</protein>
<dbReference type="AlphaFoldDB" id="A0A8H5H363"/>
<reference evidence="2 3" key="1">
    <citation type="journal article" date="2020" name="ISME J.">
        <title>Uncovering the hidden diversity of litter-decomposition mechanisms in mushroom-forming fungi.</title>
        <authorList>
            <person name="Floudas D."/>
            <person name="Bentzer J."/>
            <person name="Ahren D."/>
            <person name="Johansson T."/>
            <person name="Persson P."/>
            <person name="Tunlid A."/>
        </authorList>
    </citation>
    <scope>NUCLEOTIDE SEQUENCE [LARGE SCALE GENOMIC DNA]</scope>
    <source>
        <strain evidence="2 3">CBS 661.87</strain>
    </source>
</reference>
<comment type="caution">
    <text evidence="2">The sequence shown here is derived from an EMBL/GenBank/DDBJ whole genome shotgun (WGS) entry which is preliminary data.</text>
</comment>
<dbReference type="PANTHER" id="PTHR41807">
    <property type="entry name" value="GLUTATHIONE TRANSFERASE 3"/>
    <property type="match status" value="1"/>
</dbReference>
<feature type="compositionally biased region" description="Polar residues" evidence="1">
    <location>
        <begin position="123"/>
        <end position="132"/>
    </location>
</feature>
<dbReference type="Proteomes" id="UP000565441">
    <property type="component" value="Unassembled WGS sequence"/>
</dbReference>
<organism evidence="2 3">
    <name type="scientific">Tricholomella constricta</name>
    <dbReference type="NCBI Taxonomy" id="117010"/>
    <lineage>
        <taxon>Eukaryota</taxon>
        <taxon>Fungi</taxon>
        <taxon>Dikarya</taxon>
        <taxon>Basidiomycota</taxon>
        <taxon>Agaricomycotina</taxon>
        <taxon>Agaricomycetes</taxon>
        <taxon>Agaricomycetidae</taxon>
        <taxon>Agaricales</taxon>
        <taxon>Tricholomatineae</taxon>
        <taxon>Lyophyllaceae</taxon>
        <taxon>Tricholomella</taxon>
    </lineage>
</organism>
<feature type="region of interest" description="Disordered" evidence="1">
    <location>
        <begin position="364"/>
        <end position="395"/>
    </location>
</feature>
<evidence type="ECO:0000256" key="1">
    <source>
        <dbReference type="SAM" id="MobiDB-lite"/>
    </source>
</evidence>
<dbReference type="OrthoDB" id="5569309at2759"/>
<accession>A0A8H5H363</accession>
<dbReference type="InterPro" id="IPR038872">
    <property type="entry name" value="Put_GTT3"/>
</dbReference>
<dbReference type="PANTHER" id="PTHR41807:SF1">
    <property type="entry name" value="GLUTATHIONE TRANSFERASE 3"/>
    <property type="match status" value="1"/>
</dbReference>
<gene>
    <name evidence="2" type="ORF">D9615_007756</name>
</gene>
<evidence type="ECO:0000313" key="2">
    <source>
        <dbReference type="EMBL" id="KAF5376096.1"/>
    </source>
</evidence>
<sequence length="395" mass="44215">MAPPTFTGALMPKKKSELQEISVALRISDQGTKDDLFNRIKRHLDLNPDLEEDPSFAGLFTNRRRRSAQPQPIPLPVPRSFHTETGRPNSRGRRVTTLEPVRESTPHKDLRDVSMLLKHPISPSDSTPNQSPGRYAIATTPSSLPPLPPSPVKSLIDHLPGPPKVEAFTTKMKENELLRDSVEMVERFRRFLSNSRNIWSLTALAEMLYILHTVIPWKTVELPLFQLKDTPVGLTFHYPPWGVFQTYAFWMVVIHWAVPTLLIPTIVGHLISFNPSTSARQLSFSEAPYPSTPFDPLTGAIMRLAAHVGYPFASFENGVKGLDVLGFRWRVLNASVGLAFAFAEAIAGTPQVFARTLATEQRTDRLLEGPSTTESVSVRRRALMPANQEDEDEVD</sequence>